<dbReference type="EMBL" id="ASHM01001257">
    <property type="protein sequence ID" value="PNY06334.1"/>
    <property type="molecule type" value="Genomic_DNA"/>
</dbReference>
<dbReference type="AlphaFoldDB" id="A0A2K3NTG9"/>
<keyword evidence="3 6" id="KW-0812">Transmembrane</keyword>
<evidence type="ECO:0000256" key="7">
    <source>
        <dbReference type="SAM" id="MobiDB-lite"/>
    </source>
</evidence>
<comment type="similarity">
    <text evidence="2 6">Belongs to the CTL (choline transporter-like) family.</text>
</comment>
<feature type="transmembrane region" description="Helical" evidence="6">
    <location>
        <begin position="499"/>
        <end position="524"/>
    </location>
</feature>
<dbReference type="Proteomes" id="UP000236291">
    <property type="component" value="Unassembled WGS sequence"/>
</dbReference>
<dbReference type="InterPro" id="IPR007603">
    <property type="entry name" value="Choline_transptr-like"/>
</dbReference>
<evidence type="ECO:0000256" key="1">
    <source>
        <dbReference type="ARBA" id="ARBA00004141"/>
    </source>
</evidence>
<accession>A0A2K3NTG9</accession>
<feature type="transmembrane region" description="Helical" evidence="6">
    <location>
        <begin position="393"/>
        <end position="418"/>
    </location>
</feature>
<keyword evidence="4 6" id="KW-1133">Transmembrane helix</keyword>
<dbReference type="PANTHER" id="PTHR36368">
    <property type="entry name" value="ATP-DEPENDENT CASEINOLYTIC PROTEASE/CROTONASE FAMILY PROTEIN"/>
    <property type="match status" value="1"/>
</dbReference>
<evidence type="ECO:0000256" key="2">
    <source>
        <dbReference type="ARBA" id="ARBA00007168"/>
    </source>
</evidence>
<feature type="compositionally biased region" description="Basic and acidic residues" evidence="7">
    <location>
        <begin position="78"/>
        <end position="91"/>
    </location>
</feature>
<proteinExistence type="inferred from homology"/>
<feature type="region of interest" description="Disordered" evidence="7">
    <location>
        <begin position="256"/>
        <end position="298"/>
    </location>
</feature>
<evidence type="ECO:0000256" key="3">
    <source>
        <dbReference type="ARBA" id="ARBA00022692"/>
    </source>
</evidence>
<comment type="caution">
    <text evidence="8">The sequence shown here is derived from an EMBL/GenBank/DDBJ whole genome shotgun (WGS) entry which is preliminary data.</text>
</comment>
<feature type="compositionally biased region" description="Polar residues" evidence="7">
    <location>
        <begin position="42"/>
        <end position="62"/>
    </location>
</feature>
<dbReference type="PANTHER" id="PTHR36368:SF1">
    <property type="entry name" value="ATP-DEPENDENT CASEINOLYTIC PROTEASE_CROTONASE FAMILY PROTEIN"/>
    <property type="match status" value="1"/>
</dbReference>
<dbReference type="GO" id="GO:0022857">
    <property type="term" value="F:transmembrane transporter activity"/>
    <property type="evidence" value="ECO:0007669"/>
    <property type="project" value="UniProtKB-UniRule"/>
</dbReference>
<sequence>MYLVGCIAFPSMDSIPNLQISIKPQVSSSPSCPSEPPDVGNWFSSYEYQSPNLDSNFTLQDSDFSRRGSEQDEEHEEDFDRVRVQDKDDSHNEDPCFTKNLDHCSSCSLFSEPPDIRNWFSSYNYESSAFDTSSLLSDEEVSDGNKSEEERFNFEVVNKDEGQSENLQLKVCAERNSSFDKTMEGDGSARMKKNLTVADTSYLEKILQPCMEDKALQHSLGSTKHKETVNQNHRSSGCNGEARLMSLDTDTCAMRPPKLVQKNDTTKEAESKAEKPDISSSLAKSFSTGSSTCTTNKENDGFVTTRKNSCKRSNDENSWKKPEKTLLQCSTSTGAVPLACEKSNVTKRKALTEATNLQQSNVMEIAGKWQCPQKRKPDHGPALKQLRLERWEMTHLCAVTILMTAISAVAILTSIAIVRRILMATSVLKASITFSVQIVQNDCNSNCCTYDLVAKRVNCDRCSSSSTVVAGSVASYYWAHGETSPEIPVLSVFSSMKRFMRYSIGSVALGSLIVSFVESIRFLLESLRRRLKFSWKLHRIEITCKGRKRDQFGCKSGNFAWGEKSCAWAEKTQSCEKGSVWKFHLGQKSVVGANKAVPGATNAVK</sequence>
<feature type="compositionally biased region" description="Basic and acidic residues" evidence="7">
    <location>
        <begin position="264"/>
        <end position="277"/>
    </location>
</feature>
<gene>
    <name evidence="8" type="ORF">L195_g002798</name>
</gene>
<protein>
    <recommendedName>
        <fullName evidence="6">Choline transporter-like protein</fullName>
    </recommendedName>
</protein>
<reference evidence="8 9" key="2">
    <citation type="journal article" date="2017" name="Front. Plant Sci.">
        <title>Gene Classification and Mining of Molecular Markers Useful in Red Clover (Trifolium pratense) Breeding.</title>
        <authorList>
            <person name="Istvanek J."/>
            <person name="Dluhosova J."/>
            <person name="Dluhos P."/>
            <person name="Patkova L."/>
            <person name="Nedelnik J."/>
            <person name="Repkova J."/>
        </authorList>
    </citation>
    <scope>NUCLEOTIDE SEQUENCE [LARGE SCALE GENOMIC DNA]</scope>
    <source>
        <strain evidence="9">cv. Tatra</strain>
        <tissue evidence="8">Young leaves</tissue>
    </source>
</reference>
<feature type="region of interest" description="Disordered" evidence="7">
    <location>
        <begin position="25"/>
        <end position="91"/>
    </location>
</feature>
<comment type="function">
    <text evidence="6">Choline transporter.</text>
</comment>
<name>A0A2K3NTG9_TRIPR</name>
<comment type="subcellular location">
    <subcellularLocation>
        <location evidence="6">Cell membrane</location>
        <topology evidence="6">Multi-pass membrane protein</topology>
    </subcellularLocation>
    <subcellularLocation>
        <location evidence="1">Membrane</location>
        <topology evidence="1">Multi-pass membrane protein</topology>
    </subcellularLocation>
</comment>
<evidence type="ECO:0000256" key="4">
    <source>
        <dbReference type="ARBA" id="ARBA00022989"/>
    </source>
</evidence>
<feature type="compositionally biased region" description="Polar residues" evidence="7">
    <location>
        <begin position="278"/>
        <end position="296"/>
    </location>
</feature>
<reference evidence="8 9" key="1">
    <citation type="journal article" date="2014" name="Am. J. Bot.">
        <title>Genome assembly and annotation for red clover (Trifolium pratense; Fabaceae).</title>
        <authorList>
            <person name="Istvanek J."/>
            <person name="Jaros M."/>
            <person name="Krenek A."/>
            <person name="Repkova J."/>
        </authorList>
    </citation>
    <scope>NUCLEOTIDE SEQUENCE [LARGE SCALE GENOMIC DNA]</scope>
    <source>
        <strain evidence="9">cv. Tatra</strain>
        <tissue evidence="8">Young leaves</tissue>
    </source>
</reference>
<keyword evidence="5 6" id="KW-0472">Membrane</keyword>
<organism evidence="8 9">
    <name type="scientific">Trifolium pratense</name>
    <name type="common">Red clover</name>
    <dbReference type="NCBI Taxonomy" id="57577"/>
    <lineage>
        <taxon>Eukaryota</taxon>
        <taxon>Viridiplantae</taxon>
        <taxon>Streptophyta</taxon>
        <taxon>Embryophyta</taxon>
        <taxon>Tracheophyta</taxon>
        <taxon>Spermatophyta</taxon>
        <taxon>Magnoliopsida</taxon>
        <taxon>eudicotyledons</taxon>
        <taxon>Gunneridae</taxon>
        <taxon>Pentapetalae</taxon>
        <taxon>rosids</taxon>
        <taxon>fabids</taxon>
        <taxon>Fabales</taxon>
        <taxon>Fabaceae</taxon>
        <taxon>Papilionoideae</taxon>
        <taxon>50 kb inversion clade</taxon>
        <taxon>NPAAA clade</taxon>
        <taxon>Hologalegina</taxon>
        <taxon>IRL clade</taxon>
        <taxon>Trifolieae</taxon>
        <taxon>Trifolium</taxon>
    </lineage>
</organism>
<evidence type="ECO:0000313" key="8">
    <source>
        <dbReference type="EMBL" id="PNY06334.1"/>
    </source>
</evidence>
<dbReference type="Pfam" id="PF04515">
    <property type="entry name" value="Choline_transpo"/>
    <property type="match status" value="1"/>
</dbReference>
<evidence type="ECO:0000256" key="6">
    <source>
        <dbReference type="RuleBase" id="RU368066"/>
    </source>
</evidence>
<evidence type="ECO:0000313" key="9">
    <source>
        <dbReference type="Proteomes" id="UP000236291"/>
    </source>
</evidence>
<dbReference type="GO" id="GO:0005886">
    <property type="term" value="C:plasma membrane"/>
    <property type="evidence" value="ECO:0007669"/>
    <property type="project" value="UniProtKB-SubCell"/>
</dbReference>
<evidence type="ECO:0000256" key="5">
    <source>
        <dbReference type="ARBA" id="ARBA00023136"/>
    </source>
</evidence>
<comment type="caution">
    <text evidence="6">Lacks conserved residue(s) required for the propagation of feature annotation.</text>
</comment>